<feature type="region of interest" description="Disordered" evidence="7">
    <location>
        <begin position="451"/>
        <end position="479"/>
    </location>
</feature>
<evidence type="ECO:0000256" key="1">
    <source>
        <dbReference type="ARBA" id="ARBA00004141"/>
    </source>
</evidence>
<dbReference type="InterPro" id="IPR036259">
    <property type="entry name" value="MFS_trans_sf"/>
</dbReference>
<feature type="transmembrane region" description="Helical" evidence="8">
    <location>
        <begin position="125"/>
        <end position="148"/>
    </location>
</feature>
<protein>
    <recommendedName>
        <fullName evidence="11">Major facilitator superfamily (MFS) profile domain-containing protein</fullName>
    </recommendedName>
</protein>
<evidence type="ECO:0008006" key="11">
    <source>
        <dbReference type="Google" id="ProtNLM"/>
    </source>
</evidence>
<proteinExistence type="inferred from homology"/>
<keyword evidence="6 8" id="KW-0472">Membrane</keyword>
<feature type="transmembrane region" description="Helical" evidence="8">
    <location>
        <begin position="295"/>
        <end position="315"/>
    </location>
</feature>
<keyword evidence="3" id="KW-0813">Transport</keyword>
<comment type="subcellular location">
    <subcellularLocation>
        <location evidence="1">Membrane</location>
        <topology evidence="1">Multi-pass membrane protein</topology>
    </subcellularLocation>
</comment>
<evidence type="ECO:0000256" key="8">
    <source>
        <dbReference type="SAM" id="Phobius"/>
    </source>
</evidence>
<comment type="similarity">
    <text evidence="2">Belongs to the SLC43A transporter (TC 2.A.1.44) family.</text>
</comment>
<feature type="transmembrane region" description="Helical" evidence="8">
    <location>
        <begin position="380"/>
        <end position="400"/>
    </location>
</feature>
<dbReference type="EMBL" id="JBGBPQ010000003">
    <property type="protein sequence ID" value="KAL1526643.1"/>
    <property type="molecule type" value="Genomic_DNA"/>
</dbReference>
<accession>A0AB34K0G9</accession>
<dbReference type="Proteomes" id="UP001515480">
    <property type="component" value="Unassembled WGS sequence"/>
</dbReference>
<evidence type="ECO:0000256" key="7">
    <source>
        <dbReference type="SAM" id="MobiDB-lite"/>
    </source>
</evidence>
<keyword evidence="5 8" id="KW-1133">Transmembrane helix</keyword>
<name>A0AB34K0G9_PRYPA</name>
<evidence type="ECO:0000313" key="10">
    <source>
        <dbReference type="Proteomes" id="UP001515480"/>
    </source>
</evidence>
<feature type="transmembrane region" description="Helical" evidence="8">
    <location>
        <begin position="412"/>
        <end position="429"/>
    </location>
</feature>
<dbReference type="SUPFAM" id="SSF103473">
    <property type="entry name" value="MFS general substrate transporter"/>
    <property type="match status" value="1"/>
</dbReference>
<evidence type="ECO:0000256" key="3">
    <source>
        <dbReference type="ARBA" id="ARBA00022448"/>
    </source>
</evidence>
<dbReference type="AlphaFoldDB" id="A0AB34K0G9"/>
<dbReference type="PANTHER" id="PTHR20772:SF2">
    <property type="entry name" value="PROTEIN FMP42"/>
    <property type="match status" value="1"/>
</dbReference>
<keyword evidence="10" id="KW-1185">Reference proteome</keyword>
<evidence type="ECO:0000256" key="4">
    <source>
        <dbReference type="ARBA" id="ARBA00022692"/>
    </source>
</evidence>
<sequence length="539" mass="57253">MICTSSRSEHYATSYSVTGSQQVRRVHRDIVYCFALFVICTSSGGVILGFGSFSSKFKEAQLLSADDLNVVFNVGFQLLTFFTLMWSCLHDSIGPRAVGTAGMALAAAGNLVIALAAHAEIRNVYLYAAAYGLVGGGGNGAFIAAFHFASLFNAQGVRCATLSAGFNVAGYVYLLLNIRSLSLEVFFYGATAFTVLLGVGICRIYPDTPYARGDVAVLSPWPRCCGRRARERGSLTRCGTEVWQALRRASPALQTIRYWGFCFTFGWGALVMQWAGGAVGSSLLFPDAEEYYLEWADPLITNATFLISPIVGAIIDRSGFRFPGLLVLASAIALVGVLWTGGSIMQWPALVLMLILGAAVYTIQFAYLTMAFPNEMYSGLLTVSICELLGFIAWPTLAVIKPFGADPSVGNFLLMLVPSTLLLAWPLWLQAEDDKSLIEQGIVGANRANKAGGAVGSGSQTVGGADTAAGPGESDIAPSAQGSTLSSLEYVCQAVTTFAGEEATPPICEIRRAGKLHEPKSTAGQTARREEVSASSPLA</sequence>
<dbReference type="Gene3D" id="1.20.1250.20">
    <property type="entry name" value="MFS general substrate transporter like domains"/>
    <property type="match status" value="1"/>
</dbReference>
<feature type="transmembrane region" description="Helical" evidence="8">
    <location>
        <begin position="347"/>
        <end position="368"/>
    </location>
</feature>
<gene>
    <name evidence="9" type="ORF">AB1Y20_015347</name>
</gene>
<feature type="transmembrane region" description="Helical" evidence="8">
    <location>
        <begin position="101"/>
        <end position="119"/>
    </location>
</feature>
<feature type="region of interest" description="Disordered" evidence="7">
    <location>
        <begin position="512"/>
        <end position="539"/>
    </location>
</feature>
<evidence type="ECO:0000256" key="6">
    <source>
        <dbReference type="ARBA" id="ARBA00023136"/>
    </source>
</evidence>
<dbReference type="PANTHER" id="PTHR20772">
    <property type="entry name" value="PROTEIN FMP42"/>
    <property type="match status" value="1"/>
</dbReference>
<reference evidence="9 10" key="1">
    <citation type="journal article" date="2024" name="Science">
        <title>Giant polyketide synthase enzymes in the biosynthesis of giant marine polyether toxins.</title>
        <authorList>
            <person name="Fallon T.R."/>
            <person name="Shende V.V."/>
            <person name="Wierzbicki I.H."/>
            <person name="Pendleton A.L."/>
            <person name="Watervoot N.F."/>
            <person name="Auber R.P."/>
            <person name="Gonzalez D.J."/>
            <person name="Wisecaver J.H."/>
            <person name="Moore B.S."/>
        </authorList>
    </citation>
    <scope>NUCLEOTIDE SEQUENCE [LARGE SCALE GENOMIC DNA]</scope>
    <source>
        <strain evidence="9 10">12B1</strain>
    </source>
</reference>
<feature type="transmembrane region" description="Helical" evidence="8">
    <location>
        <begin position="30"/>
        <end position="50"/>
    </location>
</feature>
<keyword evidence="4 8" id="KW-0812">Transmembrane</keyword>
<feature type="transmembrane region" description="Helical" evidence="8">
    <location>
        <begin position="70"/>
        <end position="89"/>
    </location>
</feature>
<feature type="transmembrane region" description="Helical" evidence="8">
    <location>
        <begin position="322"/>
        <end position="341"/>
    </location>
</feature>
<evidence type="ECO:0000256" key="2">
    <source>
        <dbReference type="ARBA" id="ARBA00006595"/>
    </source>
</evidence>
<comment type="caution">
    <text evidence="9">The sequence shown here is derived from an EMBL/GenBank/DDBJ whole genome shotgun (WGS) entry which is preliminary data.</text>
</comment>
<feature type="transmembrane region" description="Helical" evidence="8">
    <location>
        <begin position="185"/>
        <end position="205"/>
    </location>
</feature>
<feature type="transmembrane region" description="Helical" evidence="8">
    <location>
        <begin position="256"/>
        <end position="275"/>
    </location>
</feature>
<dbReference type="InterPro" id="IPR052599">
    <property type="entry name" value="SLC43A_AATransporter"/>
</dbReference>
<evidence type="ECO:0000256" key="5">
    <source>
        <dbReference type="ARBA" id="ARBA00022989"/>
    </source>
</evidence>
<organism evidence="9 10">
    <name type="scientific">Prymnesium parvum</name>
    <name type="common">Toxic golden alga</name>
    <dbReference type="NCBI Taxonomy" id="97485"/>
    <lineage>
        <taxon>Eukaryota</taxon>
        <taxon>Haptista</taxon>
        <taxon>Haptophyta</taxon>
        <taxon>Prymnesiophyceae</taxon>
        <taxon>Prymnesiales</taxon>
        <taxon>Prymnesiaceae</taxon>
        <taxon>Prymnesium</taxon>
    </lineage>
</organism>
<evidence type="ECO:0000313" key="9">
    <source>
        <dbReference type="EMBL" id="KAL1526643.1"/>
    </source>
</evidence>
<feature type="transmembrane region" description="Helical" evidence="8">
    <location>
        <begin position="160"/>
        <end position="179"/>
    </location>
</feature>
<dbReference type="GO" id="GO:0016020">
    <property type="term" value="C:membrane"/>
    <property type="evidence" value="ECO:0007669"/>
    <property type="project" value="UniProtKB-SubCell"/>
</dbReference>